<keyword evidence="2" id="KW-1185">Reference proteome</keyword>
<accession>A0AAV4N3I4</accession>
<evidence type="ECO:0000313" key="2">
    <source>
        <dbReference type="Proteomes" id="UP001054945"/>
    </source>
</evidence>
<evidence type="ECO:0000313" key="1">
    <source>
        <dbReference type="EMBL" id="GIX78132.1"/>
    </source>
</evidence>
<dbReference type="EMBL" id="BPLR01020389">
    <property type="protein sequence ID" value="GIX78132.1"/>
    <property type="molecule type" value="Genomic_DNA"/>
</dbReference>
<comment type="caution">
    <text evidence="1">The sequence shown here is derived from an EMBL/GenBank/DDBJ whole genome shotgun (WGS) entry which is preliminary data.</text>
</comment>
<gene>
    <name evidence="1" type="ORF">CEXT_288041</name>
</gene>
<dbReference type="AlphaFoldDB" id="A0AAV4N3I4"/>
<name>A0AAV4N3I4_CAEEX</name>
<protein>
    <submittedName>
        <fullName evidence="1">Uncharacterized protein</fullName>
    </submittedName>
</protein>
<reference evidence="1 2" key="1">
    <citation type="submission" date="2021-06" db="EMBL/GenBank/DDBJ databases">
        <title>Caerostris extrusa draft genome.</title>
        <authorList>
            <person name="Kono N."/>
            <person name="Arakawa K."/>
        </authorList>
    </citation>
    <scope>NUCLEOTIDE SEQUENCE [LARGE SCALE GENOMIC DNA]</scope>
</reference>
<sequence length="67" mass="7722">MKDGWLLRQTNLLFISRLSNCCLFQCRKISGDNQWLLYFAAVNAVAAEENQLTEVVGVEETAFPLWR</sequence>
<proteinExistence type="predicted"/>
<dbReference type="Proteomes" id="UP001054945">
    <property type="component" value="Unassembled WGS sequence"/>
</dbReference>
<organism evidence="1 2">
    <name type="scientific">Caerostris extrusa</name>
    <name type="common">Bark spider</name>
    <name type="synonym">Caerostris bankana</name>
    <dbReference type="NCBI Taxonomy" id="172846"/>
    <lineage>
        <taxon>Eukaryota</taxon>
        <taxon>Metazoa</taxon>
        <taxon>Ecdysozoa</taxon>
        <taxon>Arthropoda</taxon>
        <taxon>Chelicerata</taxon>
        <taxon>Arachnida</taxon>
        <taxon>Araneae</taxon>
        <taxon>Araneomorphae</taxon>
        <taxon>Entelegynae</taxon>
        <taxon>Araneoidea</taxon>
        <taxon>Araneidae</taxon>
        <taxon>Caerostris</taxon>
    </lineage>
</organism>